<evidence type="ECO:0000313" key="1">
    <source>
        <dbReference type="EMBL" id="KAI5351831.1"/>
    </source>
</evidence>
<dbReference type="PANTHER" id="PTHR33067">
    <property type="entry name" value="RNA-DIRECTED DNA POLYMERASE-RELATED"/>
    <property type="match status" value="1"/>
</dbReference>
<dbReference type="SUPFAM" id="SSF50630">
    <property type="entry name" value="Acid proteases"/>
    <property type="match status" value="1"/>
</dbReference>
<dbReference type="Proteomes" id="UP001054821">
    <property type="component" value="Chromosome 1"/>
</dbReference>
<dbReference type="Gene3D" id="2.40.70.10">
    <property type="entry name" value="Acid Proteases"/>
    <property type="match status" value="1"/>
</dbReference>
<dbReference type="CDD" id="cd00303">
    <property type="entry name" value="retropepsin_like"/>
    <property type="match status" value="1"/>
</dbReference>
<evidence type="ECO:0000313" key="2">
    <source>
        <dbReference type="Proteomes" id="UP001054821"/>
    </source>
</evidence>
<dbReference type="InterPro" id="IPR021109">
    <property type="entry name" value="Peptidase_aspartic_dom_sf"/>
</dbReference>
<reference evidence="1 2" key="1">
    <citation type="journal article" date="2022" name="G3 (Bethesda)">
        <title>Whole-genome sequence and methylome profiling of the almond [Prunus dulcis (Mill.) D.A. Webb] cultivar 'Nonpareil'.</title>
        <authorList>
            <person name="D'Amico-Willman K.M."/>
            <person name="Ouma W.Z."/>
            <person name="Meulia T."/>
            <person name="Sideli G.M."/>
            <person name="Gradziel T.M."/>
            <person name="Fresnedo-Ramirez J."/>
        </authorList>
    </citation>
    <scope>NUCLEOTIDE SEQUENCE [LARGE SCALE GENOMIC DNA]</scope>
    <source>
        <strain evidence="1">Clone GOH B32 T37-40</strain>
    </source>
</reference>
<name>A0AAD4ZPM9_PRUDU</name>
<protein>
    <submittedName>
        <fullName evidence="1">Uncharacterized protein</fullName>
    </submittedName>
</protein>
<keyword evidence="2" id="KW-1185">Reference proteome</keyword>
<accession>A0AAD4ZPM9</accession>
<gene>
    <name evidence="1" type="ORF">L3X38_004722</name>
</gene>
<dbReference type="PANTHER" id="PTHR33067:SF32">
    <property type="entry name" value="ASPARTIC PEPTIDASE DDI1-TYPE DOMAIN-CONTAINING PROTEIN"/>
    <property type="match status" value="1"/>
</dbReference>
<comment type="caution">
    <text evidence="1">The sequence shown here is derived from an EMBL/GenBank/DDBJ whole genome shotgun (WGS) entry which is preliminary data.</text>
</comment>
<sequence>MPPKYKDPGSPTLSCVTGEHFIDRALLDLGATVNLLPYSVYLQLGLGELKSTMVKLQLADRSIKTPRWVIDDVLVQVDKFYYPVDFIVLDTEPVLNSDNQIPVILGRPFLATCDANISCRSGVMELNFGNMTMEVNIFNVFRQPYEDEESKVVNLISPLTHDQFVKNCMPDSMENFLLNSNIDELNPEVAEILSYFDSLQVQNVKQWPPTFETLPPQVPPKPCNVEVAKLELEPLPAGLFWSLFNPVEFWGIEWYRCVERVDTSL</sequence>
<dbReference type="EMBL" id="JAJFAZ020000001">
    <property type="protein sequence ID" value="KAI5351831.1"/>
    <property type="molecule type" value="Genomic_DNA"/>
</dbReference>
<organism evidence="1 2">
    <name type="scientific">Prunus dulcis</name>
    <name type="common">Almond</name>
    <name type="synonym">Amygdalus dulcis</name>
    <dbReference type="NCBI Taxonomy" id="3755"/>
    <lineage>
        <taxon>Eukaryota</taxon>
        <taxon>Viridiplantae</taxon>
        <taxon>Streptophyta</taxon>
        <taxon>Embryophyta</taxon>
        <taxon>Tracheophyta</taxon>
        <taxon>Spermatophyta</taxon>
        <taxon>Magnoliopsida</taxon>
        <taxon>eudicotyledons</taxon>
        <taxon>Gunneridae</taxon>
        <taxon>Pentapetalae</taxon>
        <taxon>rosids</taxon>
        <taxon>fabids</taxon>
        <taxon>Rosales</taxon>
        <taxon>Rosaceae</taxon>
        <taxon>Amygdaloideae</taxon>
        <taxon>Amygdaleae</taxon>
        <taxon>Prunus</taxon>
    </lineage>
</organism>
<dbReference type="AlphaFoldDB" id="A0AAD4ZPM9"/>
<proteinExistence type="predicted"/>
<dbReference type="Pfam" id="PF13650">
    <property type="entry name" value="Asp_protease_2"/>
    <property type="match status" value="1"/>
</dbReference>